<keyword evidence="1" id="KW-1133">Transmembrane helix</keyword>
<evidence type="ECO:0000313" key="2">
    <source>
        <dbReference type="EMBL" id="MXQ92121.1"/>
    </source>
</evidence>
<feature type="transmembrane region" description="Helical" evidence="1">
    <location>
        <begin position="20"/>
        <end position="42"/>
    </location>
</feature>
<name>A0A6B0RST0_9CETA</name>
<protein>
    <submittedName>
        <fullName evidence="2">Uncharacterized protein</fullName>
    </submittedName>
</protein>
<reference evidence="2" key="1">
    <citation type="submission" date="2019-10" db="EMBL/GenBank/DDBJ databases">
        <title>The sequence and de novo assembly of the wild yak genome.</title>
        <authorList>
            <person name="Liu Y."/>
        </authorList>
    </citation>
    <scope>NUCLEOTIDE SEQUENCE [LARGE SCALE GENOMIC DNA]</scope>
    <source>
        <strain evidence="2">WY2019</strain>
    </source>
</reference>
<accession>A0A6B0RST0</accession>
<dbReference type="EMBL" id="VBQZ03000079">
    <property type="protein sequence ID" value="MXQ92121.1"/>
    <property type="molecule type" value="Genomic_DNA"/>
</dbReference>
<organism evidence="2 3">
    <name type="scientific">Bos mutus</name>
    <name type="common">wild yak</name>
    <dbReference type="NCBI Taxonomy" id="72004"/>
    <lineage>
        <taxon>Eukaryota</taxon>
        <taxon>Metazoa</taxon>
        <taxon>Chordata</taxon>
        <taxon>Craniata</taxon>
        <taxon>Vertebrata</taxon>
        <taxon>Euteleostomi</taxon>
        <taxon>Mammalia</taxon>
        <taxon>Eutheria</taxon>
        <taxon>Laurasiatheria</taxon>
        <taxon>Artiodactyla</taxon>
        <taxon>Ruminantia</taxon>
        <taxon>Pecora</taxon>
        <taxon>Bovidae</taxon>
        <taxon>Bovinae</taxon>
        <taxon>Bos</taxon>
    </lineage>
</organism>
<dbReference type="AlphaFoldDB" id="A0A6B0RST0"/>
<evidence type="ECO:0000256" key="1">
    <source>
        <dbReference type="SAM" id="Phobius"/>
    </source>
</evidence>
<keyword evidence="3" id="KW-1185">Reference proteome</keyword>
<gene>
    <name evidence="2" type="ORF">E5288_WYG012416</name>
</gene>
<keyword evidence="1" id="KW-0472">Membrane</keyword>
<evidence type="ECO:0000313" key="3">
    <source>
        <dbReference type="Proteomes" id="UP000322234"/>
    </source>
</evidence>
<comment type="caution">
    <text evidence="2">The sequence shown here is derived from an EMBL/GenBank/DDBJ whole genome shotgun (WGS) entry which is preliminary data.</text>
</comment>
<keyword evidence="1" id="KW-0812">Transmembrane</keyword>
<sequence length="192" mass="21233">MFLLRDPSSGAHAVALQSLAFFLIIFYALYFLSLAVAVMNVARLQEVLTHAGICLHSGSLARQPHAEIGPEEEALGSPGQGAADLALSVPTTTITKQALSGKNAQGKFPTTCGPRRLHEDHLATGHLYTYTHRDNTALVLALRTEYSSDLRSFCKYNQRQRRTTPDLMPKGKHDSQITVFLNRNFLCHQRES</sequence>
<dbReference type="Proteomes" id="UP000322234">
    <property type="component" value="Unassembled WGS sequence"/>
</dbReference>
<proteinExistence type="predicted"/>